<proteinExistence type="predicted"/>
<protein>
    <submittedName>
        <fullName evidence="1">1931_t:CDS:1</fullName>
    </submittedName>
</protein>
<comment type="caution">
    <text evidence="1">The sequence shown here is derived from an EMBL/GenBank/DDBJ whole genome shotgun (WGS) entry which is preliminary data.</text>
</comment>
<dbReference type="OrthoDB" id="7875889at2759"/>
<organism evidence="1 2">
    <name type="scientific">Paraglomus occultum</name>
    <dbReference type="NCBI Taxonomy" id="144539"/>
    <lineage>
        <taxon>Eukaryota</taxon>
        <taxon>Fungi</taxon>
        <taxon>Fungi incertae sedis</taxon>
        <taxon>Mucoromycota</taxon>
        <taxon>Glomeromycotina</taxon>
        <taxon>Glomeromycetes</taxon>
        <taxon>Paraglomerales</taxon>
        <taxon>Paraglomeraceae</taxon>
        <taxon>Paraglomus</taxon>
    </lineage>
</organism>
<dbReference type="Proteomes" id="UP000789572">
    <property type="component" value="Unassembled WGS sequence"/>
</dbReference>
<gene>
    <name evidence="1" type="ORF">POCULU_LOCUS4340</name>
</gene>
<reference evidence="1" key="1">
    <citation type="submission" date="2021-06" db="EMBL/GenBank/DDBJ databases">
        <authorList>
            <person name="Kallberg Y."/>
            <person name="Tangrot J."/>
            <person name="Rosling A."/>
        </authorList>
    </citation>
    <scope>NUCLEOTIDE SEQUENCE</scope>
    <source>
        <strain evidence="1">IA702</strain>
    </source>
</reference>
<dbReference type="AlphaFoldDB" id="A0A9N9AQ50"/>
<evidence type="ECO:0000313" key="2">
    <source>
        <dbReference type="Proteomes" id="UP000789572"/>
    </source>
</evidence>
<name>A0A9N9AQ50_9GLOM</name>
<keyword evidence="2" id="KW-1185">Reference proteome</keyword>
<feature type="non-terminal residue" evidence="1">
    <location>
        <position position="87"/>
    </location>
</feature>
<sequence>SETVQEVSQNIKRAFIYSMSHIFHNVAAYDDDHKLINYLAEVCSESHSRSEHFEINAKARNAQHDNFEDIVMSIDINDMLLKWVAYP</sequence>
<evidence type="ECO:0000313" key="1">
    <source>
        <dbReference type="EMBL" id="CAG8536930.1"/>
    </source>
</evidence>
<dbReference type="EMBL" id="CAJVPJ010000555">
    <property type="protein sequence ID" value="CAG8536930.1"/>
    <property type="molecule type" value="Genomic_DNA"/>
</dbReference>
<accession>A0A9N9AQ50</accession>